<proteinExistence type="inferred from homology"/>
<dbReference type="EMBL" id="FOCC01000015">
    <property type="protein sequence ID" value="SEM94822.1"/>
    <property type="molecule type" value="Genomic_DNA"/>
</dbReference>
<dbReference type="Gene3D" id="3.90.550.10">
    <property type="entry name" value="Spore Coat Polysaccharide Biosynthesis Protein SpsA, Chain A"/>
    <property type="match status" value="1"/>
</dbReference>
<evidence type="ECO:0000256" key="2">
    <source>
        <dbReference type="ARBA" id="ARBA00023056"/>
    </source>
</evidence>
<gene>
    <name evidence="5" type="ORF">SAMN05216431_11530</name>
</gene>
<evidence type="ECO:0000259" key="4">
    <source>
        <dbReference type="Pfam" id="PF24894"/>
    </source>
</evidence>
<dbReference type="InterPro" id="IPR011832">
    <property type="entry name" value="GlgDAde_trans"/>
</dbReference>
<dbReference type="Pfam" id="PF24894">
    <property type="entry name" value="Hexapep_GlmU"/>
    <property type="match status" value="1"/>
</dbReference>
<evidence type="ECO:0000259" key="3">
    <source>
        <dbReference type="Pfam" id="PF00483"/>
    </source>
</evidence>
<dbReference type="NCBIfam" id="TIGR02092">
    <property type="entry name" value="glgD"/>
    <property type="match status" value="1"/>
</dbReference>
<dbReference type="SUPFAM" id="SSF53448">
    <property type="entry name" value="Nucleotide-diphospho-sugar transferases"/>
    <property type="match status" value="1"/>
</dbReference>
<dbReference type="InterPro" id="IPR011831">
    <property type="entry name" value="ADP-Glc_PPase"/>
</dbReference>
<dbReference type="Pfam" id="PF00483">
    <property type="entry name" value="NTP_transferase"/>
    <property type="match status" value="1"/>
</dbReference>
<dbReference type="InterPro" id="IPR005835">
    <property type="entry name" value="NTP_transferase_dom"/>
</dbReference>
<keyword evidence="5" id="KW-0808">Transferase</keyword>
<evidence type="ECO:0000313" key="5">
    <source>
        <dbReference type="EMBL" id="SEM94822.1"/>
    </source>
</evidence>
<dbReference type="CDD" id="cd04651">
    <property type="entry name" value="LbH_G1P_AT_C"/>
    <property type="match status" value="1"/>
</dbReference>
<comment type="similarity">
    <text evidence="1">Belongs to the bacterial/plant glucose-1-phosphate adenylyltransferase family.</text>
</comment>
<dbReference type="SUPFAM" id="SSF51161">
    <property type="entry name" value="Trimeric LpxA-like enzymes"/>
    <property type="match status" value="1"/>
</dbReference>
<dbReference type="InterPro" id="IPR056818">
    <property type="entry name" value="GlmU/GlgC-like_hexapep"/>
</dbReference>
<sequence length="384" mass="42852">MKTNKMCAIMGNEHEYNDLLPLTENRPLSALYFDCKYRLMDFALSNVVNANIRRVYVILNEGKVKSLLDHLGGGREWGLDSVGSYQYLSFFGDIVQKKLNGKPYYCDVIDFLKKSMSDYTVFIGNKMLCNIDLKAVLRSHQAQNATLTTVFKRVPQTKIAKNDNVLTLDNENRVLNTAKFGNTALNNDLYNLNLNIFMAKTSWLIEALERGEENGAPASIEDFLLSQLGVVETYAYEYTGYLSNIYDIKSYYDANMDMLDPEKFASLLFSSQKIITRTKNEVATYFSEEAQVKSSHLATGCVINGSVQDSLISRMTLVDQGAKVDHALVMSNGVIKKGAVIRHAILDKDVTVDAGIKVIGTPNHPYIVAKGTHVTSDLIGGELK</sequence>
<dbReference type="PANTHER" id="PTHR43523">
    <property type="entry name" value="GLUCOSE-1-PHOSPHATE ADENYLYLTRANSFERASE-RELATED"/>
    <property type="match status" value="1"/>
</dbReference>
<keyword evidence="5" id="KW-0548">Nucleotidyltransferase</keyword>
<feature type="domain" description="Glucose-1-phosphate adenylyltransferase/Bifunctional protein GlmU-like C-terminal hexapeptide" evidence="4">
    <location>
        <begin position="288"/>
        <end position="358"/>
    </location>
</feature>
<dbReference type="GO" id="GO:0016779">
    <property type="term" value="F:nucleotidyltransferase activity"/>
    <property type="evidence" value="ECO:0007669"/>
    <property type="project" value="UniProtKB-KW"/>
</dbReference>
<dbReference type="Proteomes" id="UP000182089">
    <property type="component" value="Unassembled WGS sequence"/>
</dbReference>
<dbReference type="InterPro" id="IPR011004">
    <property type="entry name" value="Trimer_LpxA-like_sf"/>
</dbReference>
<name>A0ABY1ADX9_9LACO</name>
<keyword evidence="2" id="KW-0320">Glycogen biosynthesis</keyword>
<evidence type="ECO:0000256" key="1">
    <source>
        <dbReference type="ARBA" id="ARBA00010443"/>
    </source>
</evidence>
<comment type="caution">
    <text evidence="5">The sequence shown here is derived from an EMBL/GenBank/DDBJ whole genome shotgun (WGS) entry which is preliminary data.</text>
</comment>
<dbReference type="InterPro" id="IPR029044">
    <property type="entry name" value="Nucleotide-diphossugar_trans"/>
</dbReference>
<evidence type="ECO:0000313" key="6">
    <source>
        <dbReference type="Proteomes" id="UP000182089"/>
    </source>
</evidence>
<organism evidence="5 6">
    <name type="scientific">Ligilactobacillus ruminis</name>
    <dbReference type="NCBI Taxonomy" id="1623"/>
    <lineage>
        <taxon>Bacteria</taxon>
        <taxon>Bacillati</taxon>
        <taxon>Bacillota</taxon>
        <taxon>Bacilli</taxon>
        <taxon>Lactobacillales</taxon>
        <taxon>Lactobacillaceae</taxon>
        <taxon>Ligilactobacillus</taxon>
    </lineage>
</organism>
<dbReference type="Gene3D" id="2.160.10.10">
    <property type="entry name" value="Hexapeptide repeat proteins"/>
    <property type="match status" value="1"/>
</dbReference>
<dbReference type="PANTHER" id="PTHR43523:SF6">
    <property type="entry name" value="GLYCOGEN BIOSYNTHESIS PROTEIN GLGD"/>
    <property type="match status" value="1"/>
</dbReference>
<feature type="domain" description="Nucleotidyl transferase" evidence="3">
    <location>
        <begin position="19"/>
        <end position="156"/>
    </location>
</feature>
<protein>
    <submittedName>
        <fullName evidence="5">Glucose-1-phosphate adenylyltransferase</fullName>
    </submittedName>
</protein>
<reference evidence="5 6" key="1">
    <citation type="submission" date="2016-10" db="EMBL/GenBank/DDBJ databases">
        <authorList>
            <person name="Varghese N."/>
            <person name="Submissions S."/>
        </authorList>
    </citation>
    <scope>NUCLEOTIDE SEQUENCE [LARGE SCALE GENOMIC DNA]</scope>
    <source>
        <strain evidence="5 6">WC1T17</strain>
    </source>
</reference>
<accession>A0ABY1ADX9</accession>